<gene>
    <name evidence="6" type="primary">LOC110795062</name>
</gene>
<dbReference type="PANTHER" id="PTHR46565">
    <property type="entry name" value="COLD SHOCK DOMAIN PROTEIN 2"/>
    <property type="match status" value="1"/>
</dbReference>
<feature type="domain" description="CSD" evidence="4">
    <location>
        <begin position="12"/>
        <end position="81"/>
    </location>
</feature>
<protein>
    <submittedName>
        <fullName evidence="6">Cold shock protein 2</fullName>
    </submittedName>
</protein>
<dbReference type="InterPro" id="IPR001878">
    <property type="entry name" value="Znf_CCHC"/>
</dbReference>
<dbReference type="KEGG" id="soe:110795062"/>
<dbReference type="PROSITE" id="PS51857">
    <property type="entry name" value="CSD_2"/>
    <property type="match status" value="1"/>
</dbReference>
<dbReference type="Pfam" id="PF00098">
    <property type="entry name" value="zf-CCHC"/>
    <property type="match status" value="2"/>
</dbReference>
<dbReference type="Proteomes" id="UP000813463">
    <property type="component" value="Chromosome 2"/>
</dbReference>
<keyword evidence="1" id="KW-0863">Zinc-finger</keyword>
<dbReference type="OrthoDB" id="422005at2759"/>
<feature type="domain" description="CCHC-type" evidence="3">
    <location>
        <begin position="96"/>
        <end position="109"/>
    </location>
</feature>
<dbReference type="RefSeq" id="XP_021855731.1">
    <property type="nucleotide sequence ID" value="XM_022000039.2"/>
</dbReference>
<proteinExistence type="predicted"/>
<dbReference type="InterPro" id="IPR002059">
    <property type="entry name" value="CSP_DNA-bd"/>
</dbReference>
<dbReference type="InterPro" id="IPR011129">
    <property type="entry name" value="CSD"/>
</dbReference>
<accession>A0A9R0K251</accession>
<dbReference type="SMART" id="SM00343">
    <property type="entry name" value="ZnF_C2HC"/>
    <property type="match status" value="2"/>
</dbReference>
<sequence>MAEGEGEEGSKRLRGTVKWFNGWKGFGFITPESDQQPSDDLFVHQTSIKFDGFRTLYDGQRVEFQVEVAEDGINRATDVVPLGRNRRSASTGAVECYNCGQIGHFAKDCYAAPADGGRGQGFSSSRGGGGRFGRGRGGGGGGTRGGYYGGGRGGGGRGRVDCFNCGEEGHFARDCPN</sequence>
<dbReference type="InterPro" id="IPR012340">
    <property type="entry name" value="NA-bd_OB-fold"/>
</dbReference>
<dbReference type="AlphaFoldDB" id="A0A9R0K251"/>
<evidence type="ECO:0000259" key="3">
    <source>
        <dbReference type="PROSITE" id="PS50158"/>
    </source>
</evidence>
<evidence type="ECO:0000259" key="4">
    <source>
        <dbReference type="PROSITE" id="PS51857"/>
    </source>
</evidence>
<evidence type="ECO:0000313" key="6">
    <source>
        <dbReference type="RefSeq" id="XP_021855731.1"/>
    </source>
</evidence>
<keyword evidence="1" id="KW-0479">Metal-binding</keyword>
<reference evidence="6" key="2">
    <citation type="submission" date="2025-08" db="UniProtKB">
        <authorList>
            <consortium name="RefSeq"/>
        </authorList>
    </citation>
    <scope>IDENTIFICATION</scope>
    <source>
        <tissue evidence="6">Leaf</tissue>
    </source>
</reference>
<dbReference type="GO" id="GO:0008270">
    <property type="term" value="F:zinc ion binding"/>
    <property type="evidence" value="ECO:0007669"/>
    <property type="project" value="UniProtKB-KW"/>
</dbReference>
<evidence type="ECO:0000256" key="1">
    <source>
        <dbReference type="PROSITE-ProRule" id="PRU00047"/>
    </source>
</evidence>
<feature type="region of interest" description="Disordered" evidence="2">
    <location>
        <begin position="120"/>
        <end position="150"/>
    </location>
</feature>
<organism evidence="5 6">
    <name type="scientific">Spinacia oleracea</name>
    <name type="common">Spinach</name>
    <dbReference type="NCBI Taxonomy" id="3562"/>
    <lineage>
        <taxon>Eukaryota</taxon>
        <taxon>Viridiplantae</taxon>
        <taxon>Streptophyta</taxon>
        <taxon>Embryophyta</taxon>
        <taxon>Tracheophyta</taxon>
        <taxon>Spermatophyta</taxon>
        <taxon>Magnoliopsida</taxon>
        <taxon>eudicotyledons</taxon>
        <taxon>Gunneridae</taxon>
        <taxon>Pentapetalae</taxon>
        <taxon>Caryophyllales</taxon>
        <taxon>Chenopodiaceae</taxon>
        <taxon>Chenopodioideae</taxon>
        <taxon>Anserineae</taxon>
        <taxon>Spinacia</taxon>
    </lineage>
</organism>
<dbReference type="CDD" id="cd04458">
    <property type="entry name" value="CSP_CDS"/>
    <property type="match status" value="1"/>
</dbReference>
<dbReference type="GeneID" id="110795062"/>
<dbReference type="SUPFAM" id="SSF57756">
    <property type="entry name" value="Retrovirus zinc finger-like domains"/>
    <property type="match status" value="2"/>
</dbReference>
<dbReference type="GO" id="GO:0003676">
    <property type="term" value="F:nucleic acid binding"/>
    <property type="evidence" value="ECO:0007669"/>
    <property type="project" value="InterPro"/>
</dbReference>
<keyword evidence="1" id="KW-0862">Zinc</keyword>
<dbReference type="PANTHER" id="PTHR46565:SF5">
    <property type="entry name" value="COLD SHOCK PROTEIN 2-LIKE"/>
    <property type="match status" value="1"/>
</dbReference>
<evidence type="ECO:0000256" key="2">
    <source>
        <dbReference type="SAM" id="MobiDB-lite"/>
    </source>
</evidence>
<dbReference type="InterPro" id="IPR036875">
    <property type="entry name" value="Znf_CCHC_sf"/>
</dbReference>
<evidence type="ECO:0000313" key="5">
    <source>
        <dbReference type="Proteomes" id="UP000813463"/>
    </source>
</evidence>
<dbReference type="Pfam" id="PF00313">
    <property type="entry name" value="CSD"/>
    <property type="match status" value="1"/>
</dbReference>
<dbReference type="SMART" id="SM00357">
    <property type="entry name" value="CSP"/>
    <property type="match status" value="1"/>
</dbReference>
<dbReference type="PROSITE" id="PS50158">
    <property type="entry name" value="ZF_CCHC"/>
    <property type="match status" value="2"/>
</dbReference>
<dbReference type="SUPFAM" id="SSF50249">
    <property type="entry name" value="Nucleic acid-binding proteins"/>
    <property type="match status" value="1"/>
</dbReference>
<feature type="domain" description="CCHC-type" evidence="3">
    <location>
        <begin position="162"/>
        <end position="177"/>
    </location>
</feature>
<keyword evidence="5" id="KW-1185">Reference proteome</keyword>
<name>A0A9R0K251_SPIOL</name>
<dbReference type="PRINTS" id="PR00050">
    <property type="entry name" value="COLDSHOCK"/>
</dbReference>
<dbReference type="Gene3D" id="4.10.60.10">
    <property type="entry name" value="Zinc finger, CCHC-type"/>
    <property type="match status" value="2"/>
</dbReference>
<reference evidence="5" key="1">
    <citation type="journal article" date="2021" name="Nat. Commun.">
        <title>Genomic analyses provide insights into spinach domestication and the genetic basis of agronomic traits.</title>
        <authorList>
            <person name="Cai X."/>
            <person name="Sun X."/>
            <person name="Xu C."/>
            <person name="Sun H."/>
            <person name="Wang X."/>
            <person name="Ge C."/>
            <person name="Zhang Z."/>
            <person name="Wang Q."/>
            <person name="Fei Z."/>
            <person name="Jiao C."/>
            <person name="Wang Q."/>
        </authorList>
    </citation>
    <scope>NUCLEOTIDE SEQUENCE [LARGE SCALE GENOMIC DNA]</scope>
    <source>
        <strain evidence="5">cv. Varoflay</strain>
    </source>
</reference>
<dbReference type="Gene3D" id="2.40.50.140">
    <property type="entry name" value="Nucleic acid-binding proteins"/>
    <property type="match status" value="1"/>
</dbReference>